<dbReference type="GO" id="GO:0003677">
    <property type="term" value="F:DNA binding"/>
    <property type="evidence" value="ECO:0007669"/>
    <property type="project" value="UniProtKB-UniRule"/>
</dbReference>
<evidence type="ECO:0000313" key="7">
    <source>
        <dbReference type="EMBL" id="KAF2835533.1"/>
    </source>
</evidence>
<dbReference type="Gene3D" id="3.50.50.60">
    <property type="entry name" value="FAD/NAD(P)-binding domain"/>
    <property type="match status" value="2"/>
</dbReference>
<dbReference type="SUPFAM" id="SSF51905">
    <property type="entry name" value="FAD/NAD(P)-binding domain"/>
    <property type="match status" value="1"/>
</dbReference>
<organism evidence="7 8">
    <name type="scientific">Patellaria atrata CBS 101060</name>
    <dbReference type="NCBI Taxonomy" id="1346257"/>
    <lineage>
        <taxon>Eukaryota</taxon>
        <taxon>Fungi</taxon>
        <taxon>Dikarya</taxon>
        <taxon>Ascomycota</taxon>
        <taxon>Pezizomycotina</taxon>
        <taxon>Dothideomycetes</taxon>
        <taxon>Dothideomycetes incertae sedis</taxon>
        <taxon>Patellariales</taxon>
        <taxon>Patellariaceae</taxon>
        <taxon>Patellaria</taxon>
    </lineage>
</organism>
<evidence type="ECO:0000259" key="5">
    <source>
        <dbReference type="PROSITE" id="PS50118"/>
    </source>
</evidence>
<protein>
    <recommendedName>
        <fullName evidence="9">SWIRM domain-containing protein</fullName>
    </recommendedName>
</protein>
<dbReference type="GO" id="GO:0050660">
    <property type="term" value="F:flavin adenine dinucleotide binding"/>
    <property type="evidence" value="ECO:0007669"/>
    <property type="project" value="TreeGrafter"/>
</dbReference>
<gene>
    <name evidence="7" type="ORF">M501DRAFT_941902</name>
</gene>
<feature type="compositionally biased region" description="Polar residues" evidence="4">
    <location>
        <begin position="40"/>
        <end position="58"/>
    </location>
</feature>
<evidence type="ECO:0008006" key="9">
    <source>
        <dbReference type="Google" id="ProtNLM"/>
    </source>
</evidence>
<evidence type="ECO:0000313" key="8">
    <source>
        <dbReference type="Proteomes" id="UP000799429"/>
    </source>
</evidence>
<dbReference type="OrthoDB" id="9982100at2759"/>
<sequence length="982" mass="109537">MPLRNGTDDLQEILDSQLGIAGHTIKKSNVPFQTSNFETQISSAPNTSDTQDGGSAAQSGKRIIPEIRPRSSIPSSLSAVEFARQCTLAAYSSRLNPFALHSGEYKLLRDHITLPQVTVYLNIRNAVLRLWTKNPLVCVTREEAAGCARESRFFKLADLAHQWLLRNGYINFGCVENPATFGQMPRPKSRKAKQPCIVIIGAGMSGLGCARQLESLISQLESSWLRKGERRPKIIVLEGRNRIGGRVYSHPLTQNSRVSLPSGLRSTAEMGAQIITGFDHGNPLNVIVRGQLGLHYHALRDNTILYDHDGSIVDKDRDILVEKLYNDILERASTYRQKTQPSYTVEGNKTMMQWGKDPTTESGDMLSSLEHDGATILVHEEKRPLNKNNAGNQASLGVEKLAGRAYTLSTGSNAKLPAAKIAENLGWPLRQSIEDNHSIDLDNYTRKQEFPTLGNTMDEAIRQYQGIIDLSPQDMRLLNWHHANLEYANAINVNQLSLGGWDQDIGNEFEGFHSEMVGGYQQVPRGLWRLPTSLDVRFNKNVKVIRYCANSRNEVTTSVECEDGDIFEADEIVVTASLGVLKSDGLRFEPPLPEWKQGAIERLGFGLLNKVILVYDTAFWEEHRDMFGLLNDATSQQSLSQSDYSSHRGRFYLFWNCIKTSGQPTLVALMAGNAAFDTEVTDDKTLIRDVTDRLSRMFPSKKVPWPSEAIVTRWRKDRFARGSYSYMGPRAQSGDYDAMAQPVGHLHFAGEATCGTHPATVHGAYLSGLRAAAGVIESMIGPIKVPNPLVPPKVKSEQLHSLSQDGKHPIDEPGMQAMRVVKQATDEHYEASIIGAILKELGERPIKPGRSGVNPFLLYTNANWSRCKSDCDEAQRKAKNNPQAKASIYEVRSTIGAWWRKASTEEKRPFYDQTQLAKEAMTKSIVDFNDRVATWDREAARIREEYIRDNPLPNGQCQAFLGKTAIEQGGRRNKKRTTSAAE</sequence>
<dbReference type="Pfam" id="PF04433">
    <property type="entry name" value="SWIRM"/>
    <property type="match status" value="1"/>
</dbReference>
<feature type="region of interest" description="Disordered" evidence="4">
    <location>
        <begin position="963"/>
        <end position="982"/>
    </location>
</feature>
<dbReference type="SUPFAM" id="SSF54373">
    <property type="entry name" value="FAD-linked reductases, C-terminal domain"/>
    <property type="match status" value="1"/>
</dbReference>
<dbReference type="GO" id="GO:0005634">
    <property type="term" value="C:nucleus"/>
    <property type="evidence" value="ECO:0007669"/>
    <property type="project" value="UniProtKB-UniRule"/>
</dbReference>
<dbReference type="GO" id="GO:0016491">
    <property type="term" value="F:oxidoreductase activity"/>
    <property type="evidence" value="ECO:0007669"/>
    <property type="project" value="UniProtKB-KW"/>
</dbReference>
<dbReference type="Gene3D" id="1.10.30.10">
    <property type="entry name" value="High mobility group box domain"/>
    <property type="match status" value="1"/>
</dbReference>
<proteinExistence type="inferred from homology"/>
<dbReference type="InterPro" id="IPR036188">
    <property type="entry name" value="FAD/NAD-bd_sf"/>
</dbReference>
<dbReference type="GO" id="GO:0006338">
    <property type="term" value="P:chromatin remodeling"/>
    <property type="evidence" value="ECO:0007669"/>
    <property type="project" value="TreeGrafter"/>
</dbReference>
<dbReference type="GO" id="GO:0010468">
    <property type="term" value="P:regulation of gene expression"/>
    <property type="evidence" value="ECO:0007669"/>
    <property type="project" value="UniProtKB-ARBA"/>
</dbReference>
<dbReference type="Gene3D" id="1.10.10.10">
    <property type="entry name" value="Winged helix-like DNA-binding domain superfamily/Winged helix DNA-binding domain"/>
    <property type="match status" value="1"/>
</dbReference>
<keyword evidence="2" id="KW-0560">Oxidoreductase</keyword>
<name>A0A9P4S5Q7_9PEZI</name>
<evidence type="ECO:0000259" key="6">
    <source>
        <dbReference type="PROSITE" id="PS50934"/>
    </source>
</evidence>
<evidence type="ECO:0000256" key="2">
    <source>
        <dbReference type="ARBA" id="ARBA00023002"/>
    </source>
</evidence>
<dbReference type="InterPro" id="IPR036388">
    <property type="entry name" value="WH-like_DNA-bd_sf"/>
</dbReference>
<comment type="similarity">
    <text evidence="1">Belongs to the flavin monoamine oxidase family.</text>
</comment>
<feature type="DNA-binding region" description="HMG box" evidence="3">
    <location>
        <begin position="849"/>
        <end position="929"/>
    </location>
</feature>
<dbReference type="GO" id="GO:0003682">
    <property type="term" value="F:chromatin binding"/>
    <property type="evidence" value="ECO:0007669"/>
    <property type="project" value="TreeGrafter"/>
</dbReference>
<keyword evidence="3" id="KW-0238">DNA-binding</keyword>
<dbReference type="InterPro" id="IPR009071">
    <property type="entry name" value="HMG_box_dom"/>
</dbReference>
<dbReference type="InterPro" id="IPR007526">
    <property type="entry name" value="SWIRM"/>
</dbReference>
<keyword evidence="8" id="KW-1185">Reference proteome</keyword>
<dbReference type="AlphaFoldDB" id="A0A9P4S5Q7"/>
<dbReference type="PANTHER" id="PTHR10742">
    <property type="entry name" value="FLAVIN MONOAMINE OXIDASE"/>
    <property type="match status" value="1"/>
</dbReference>
<dbReference type="PROSITE" id="PS50118">
    <property type="entry name" value="HMG_BOX_2"/>
    <property type="match status" value="1"/>
</dbReference>
<dbReference type="InterPro" id="IPR050281">
    <property type="entry name" value="Flavin_monoamine_oxidase"/>
</dbReference>
<dbReference type="InterPro" id="IPR009057">
    <property type="entry name" value="Homeodomain-like_sf"/>
</dbReference>
<dbReference type="Gene3D" id="3.90.660.10">
    <property type="match status" value="1"/>
</dbReference>
<evidence type="ECO:0000256" key="1">
    <source>
        <dbReference type="ARBA" id="ARBA00005995"/>
    </source>
</evidence>
<keyword evidence="3" id="KW-0539">Nucleus</keyword>
<dbReference type="InterPro" id="IPR002937">
    <property type="entry name" value="Amino_oxidase"/>
</dbReference>
<feature type="domain" description="HMG box" evidence="5">
    <location>
        <begin position="849"/>
        <end position="929"/>
    </location>
</feature>
<comment type="caution">
    <text evidence="7">The sequence shown here is derived from an EMBL/GenBank/DDBJ whole genome shotgun (WGS) entry which is preliminary data.</text>
</comment>
<dbReference type="EMBL" id="MU006108">
    <property type="protein sequence ID" value="KAF2835533.1"/>
    <property type="molecule type" value="Genomic_DNA"/>
</dbReference>
<reference evidence="7" key="1">
    <citation type="journal article" date="2020" name="Stud. Mycol.">
        <title>101 Dothideomycetes genomes: a test case for predicting lifestyles and emergence of pathogens.</title>
        <authorList>
            <person name="Haridas S."/>
            <person name="Albert R."/>
            <person name="Binder M."/>
            <person name="Bloem J."/>
            <person name="Labutti K."/>
            <person name="Salamov A."/>
            <person name="Andreopoulos B."/>
            <person name="Baker S."/>
            <person name="Barry K."/>
            <person name="Bills G."/>
            <person name="Bluhm B."/>
            <person name="Cannon C."/>
            <person name="Castanera R."/>
            <person name="Culley D."/>
            <person name="Daum C."/>
            <person name="Ezra D."/>
            <person name="Gonzalez J."/>
            <person name="Henrissat B."/>
            <person name="Kuo A."/>
            <person name="Liang C."/>
            <person name="Lipzen A."/>
            <person name="Lutzoni F."/>
            <person name="Magnuson J."/>
            <person name="Mondo S."/>
            <person name="Nolan M."/>
            <person name="Ohm R."/>
            <person name="Pangilinan J."/>
            <person name="Park H.-J."/>
            <person name="Ramirez L."/>
            <person name="Alfaro M."/>
            <person name="Sun H."/>
            <person name="Tritt A."/>
            <person name="Yoshinaga Y."/>
            <person name="Zwiers L.-H."/>
            <person name="Turgeon B."/>
            <person name="Goodwin S."/>
            <person name="Spatafora J."/>
            <person name="Crous P."/>
            <person name="Grigoriev I."/>
        </authorList>
    </citation>
    <scope>NUCLEOTIDE SEQUENCE</scope>
    <source>
        <strain evidence="7">CBS 101060</strain>
    </source>
</reference>
<dbReference type="FunFam" id="1.10.10.10:FF:000064">
    <property type="entry name" value="Lysine-specific histone demethylase 1A"/>
    <property type="match status" value="1"/>
</dbReference>
<dbReference type="InterPro" id="IPR036910">
    <property type="entry name" value="HMG_box_dom_sf"/>
</dbReference>
<dbReference type="Pfam" id="PF01593">
    <property type="entry name" value="Amino_oxidase"/>
    <property type="match status" value="1"/>
</dbReference>
<dbReference type="PROSITE" id="PS50934">
    <property type="entry name" value="SWIRM"/>
    <property type="match status" value="1"/>
</dbReference>
<accession>A0A9P4S5Q7</accession>
<dbReference type="PANTHER" id="PTHR10742:SF386">
    <property type="entry name" value="LYSINE-SPECIFIC HISTONE DEMETHYLASE 1A"/>
    <property type="match status" value="1"/>
</dbReference>
<dbReference type="SUPFAM" id="SSF46689">
    <property type="entry name" value="Homeodomain-like"/>
    <property type="match status" value="1"/>
</dbReference>
<feature type="domain" description="SWIRM" evidence="6">
    <location>
        <begin position="86"/>
        <end position="181"/>
    </location>
</feature>
<dbReference type="SUPFAM" id="SSF47095">
    <property type="entry name" value="HMG-box"/>
    <property type="match status" value="1"/>
</dbReference>
<feature type="region of interest" description="Disordered" evidence="4">
    <location>
        <begin position="40"/>
        <end position="61"/>
    </location>
</feature>
<evidence type="ECO:0000256" key="3">
    <source>
        <dbReference type="PROSITE-ProRule" id="PRU00267"/>
    </source>
</evidence>
<feature type="compositionally biased region" description="Basic residues" evidence="4">
    <location>
        <begin position="971"/>
        <end position="982"/>
    </location>
</feature>
<dbReference type="Proteomes" id="UP000799429">
    <property type="component" value="Unassembled WGS sequence"/>
</dbReference>
<evidence type="ECO:0000256" key="4">
    <source>
        <dbReference type="SAM" id="MobiDB-lite"/>
    </source>
</evidence>